<feature type="transmembrane region" description="Helical" evidence="1">
    <location>
        <begin position="190"/>
        <end position="211"/>
    </location>
</feature>
<dbReference type="PATRIC" id="fig|1121318.3.peg.65"/>
<reference evidence="3" key="1">
    <citation type="submission" date="2015-08" db="EMBL/GenBank/DDBJ databases">
        <title>Genome sequence of the strict anaerobe Clostridium homopropionicum LuHBu1 (DSM 5847T).</title>
        <authorList>
            <person name="Poehlein A."/>
            <person name="Beck M."/>
            <person name="Schiel-Bengelsdorf B."/>
            <person name="Bengelsdorf F.R."/>
            <person name="Daniel R."/>
            <person name="Duerre P."/>
        </authorList>
    </citation>
    <scope>NUCLEOTIDE SEQUENCE [LARGE SCALE GENOMIC DNA]</scope>
    <source>
        <strain evidence="3">DSM 5847</strain>
    </source>
</reference>
<proteinExistence type="predicted"/>
<organism evidence="2 3">
    <name type="scientific">Clostridium homopropionicum DSM 5847</name>
    <dbReference type="NCBI Taxonomy" id="1121318"/>
    <lineage>
        <taxon>Bacteria</taxon>
        <taxon>Bacillati</taxon>
        <taxon>Bacillota</taxon>
        <taxon>Clostridia</taxon>
        <taxon>Eubacteriales</taxon>
        <taxon>Clostridiaceae</taxon>
        <taxon>Clostridium</taxon>
    </lineage>
</organism>
<comment type="caution">
    <text evidence="2">The sequence shown here is derived from an EMBL/GenBank/DDBJ whole genome shotgun (WGS) entry which is preliminary data.</text>
</comment>
<feature type="transmembrane region" description="Helical" evidence="1">
    <location>
        <begin position="96"/>
        <end position="115"/>
    </location>
</feature>
<dbReference type="AlphaFoldDB" id="A0A0L6ZEJ2"/>
<protein>
    <submittedName>
        <fullName evidence="2">Uncharacterized protein</fullName>
    </submittedName>
</protein>
<feature type="transmembrane region" description="Helical" evidence="1">
    <location>
        <begin position="33"/>
        <end position="53"/>
    </location>
</feature>
<keyword evidence="1" id="KW-0812">Transmembrane</keyword>
<name>A0A0L6ZEJ2_9CLOT</name>
<keyword evidence="1" id="KW-1133">Transmembrane helix</keyword>
<accession>A0A0L6ZEJ2</accession>
<dbReference type="EMBL" id="LHUR01000005">
    <property type="protein sequence ID" value="KOA21395.1"/>
    <property type="molecule type" value="Genomic_DNA"/>
</dbReference>
<gene>
    <name evidence="2" type="ORF">CLHOM_00660</name>
</gene>
<evidence type="ECO:0000313" key="3">
    <source>
        <dbReference type="Proteomes" id="UP000037043"/>
    </source>
</evidence>
<feature type="transmembrane region" description="Helical" evidence="1">
    <location>
        <begin position="163"/>
        <end position="183"/>
    </location>
</feature>
<dbReference type="Proteomes" id="UP000037043">
    <property type="component" value="Unassembled WGS sequence"/>
</dbReference>
<dbReference type="RefSeq" id="WP_052219679.1">
    <property type="nucleotide sequence ID" value="NZ_LHUR01000005.1"/>
</dbReference>
<sequence>MSDKLQIIDNLTFYASISKHKERWLSKIIKKGILWSFIFYVFRAIFIFPLFIFNEFKTSYFNLYLTRFAFDGPSYEEIWNNFKKSYSLVFDNSDFFIKYLIISFILLSIILVYFIKSPSGILISFVVSAISPYIISNVFIPLVSVLYVFFNIVALFIDNLLPFIPNIFAWGIVGALFGIAGAIKQNNTTYRVLLVGFLSAVFIISKVSFTINDAVQLKTFFNNR</sequence>
<dbReference type="STRING" id="36844.SAMN04488501_105160"/>
<evidence type="ECO:0000256" key="1">
    <source>
        <dbReference type="SAM" id="Phobius"/>
    </source>
</evidence>
<feature type="transmembrane region" description="Helical" evidence="1">
    <location>
        <begin position="135"/>
        <end position="157"/>
    </location>
</feature>
<evidence type="ECO:0000313" key="2">
    <source>
        <dbReference type="EMBL" id="KOA21395.1"/>
    </source>
</evidence>
<keyword evidence="3" id="KW-1185">Reference proteome</keyword>
<keyword evidence="1" id="KW-0472">Membrane</keyword>